<proteinExistence type="predicted"/>
<dbReference type="EMBL" id="CAIF01000068">
    <property type="protein sequence ID" value="CCH43130.1"/>
    <property type="molecule type" value="Genomic_DNA"/>
</dbReference>
<comment type="caution">
    <text evidence="3">The sequence shown here is derived from an EMBL/GenBank/DDBJ whole genome shotgun (WGS) entry which is preliminary data.</text>
</comment>
<feature type="transmembrane region" description="Helical" evidence="2">
    <location>
        <begin position="159"/>
        <end position="179"/>
    </location>
</feature>
<name>K0KDE2_WICCF</name>
<dbReference type="SUPFAM" id="SSF58113">
    <property type="entry name" value="Apolipoprotein A-I"/>
    <property type="match status" value="1"/>
</dbReference>
<evidence type="ECO:0000313" key="3">
    <source>
        <dbReference type="EMBL" id="CCH43130.1"/>
    </source>
</evidence>
<dbReference type="Proteomes" id="UP000009328">
    <property type="component" value="Unassembled WGS sequence"/>
</dbReference>
<reference evidence="3 4" key="1">
    <citation type="journal article" date="2012" name="Eukaryot. Cell">
        <title>Draft genome sequence of Wickerhamomyces ciferrii NRRL Y-1031 F-60-10.</title>
        <authorList>
            <person name="Schneider J."/>
            <person name="Andrea H."/>
            <person name="Blom J."/>
            <person name="Jaenicke S."/>
            <person name="Ruckert C."/>
            <person name="Schorsch C."/>
            <person name="Szczepanowski R."/>
            <person name="Farwick M."/>
            <person name="Goesmann A."/>
            <person name="Puhler A."/>
            <person name="Schaffer S."/>
            <person name="Tauch A."/>
            <person name="Kohler T."/>
            <person name="Brinkrolf K."/>
        </authorList>
    </citation>
    <scope>NUCLEOTIDE SEQUENCE [LARGE SCALE GENOMIC DNA]</scope>
    <source>
        <strain evidence="4">ATCC 14091 / BCRC 22168 / CBS 111 / JCM 3599 / NBRC 0793 / NRRL Y-1031 F-60-10</strain>
    </source>
</reference>
<keyword evidence="2" id="KW-0812">Transmembrane</keyword>
<evidence type="ECO:0000256" key="1">
    <source>
        <dbReference type="SAM" id="Coils"/>
    </source>
</evidence>
<keyword evidence="4" id="KW-1185">Reference proteome</keyword>
<sequence length="181" mass="20921">MSGSPTDYVQVESLEAKLVEIYKEQVDQLANTRKANLEELKEYMRQVLTEIANDFNEKLDTGMNEMRLQNTKLSSELQDKLDQLNAEIDDPFDSSIDPDLMKQLELLEQSSADTGSTRELIFEISKIIAQQTQLILLPHLTELLFFVLAYFMVSDFPELVKWVLLFFSLLIMLISTIRYNS</sequence>
<dbReference type="HOGENOM" id="CLU_1262399_0_0_1"/>
<dbReference type="Gene3D" id="1.20.5.1230">
    <property type="entry name" value="Apolipoprotein A-I"/>
    <property type="match status" value="1"/>
</dbReference>
<dbReference type="AlphaFoldDB" id="K0KDE2"/>
<keyword evidence="2" id="KW-1133">Transmembrane helix</keyword>
<evidence type="ECO:0000313" key="4">
    <source>
        <dbReference type="Proteomes" id="UP000009328"/>
    </source>
</evidence>
<feature type="transmembrane region" description="Helical" evidence="2">
    <location>
        <begin position="134"/>
        <end position="153"/>
    </location>
</feature>
<keyword evidence="2" id="KW-0472">Membrane</keyword>
<organism evidence="3 4">
    <name type="scientific">Wickerhamomyces ciferrii (strain ATCC 14091 / BCRC 22168 / CBS 111 / JCM 3599 / NBRC 0793 / NRRL Y-1031 F-60-10)</name>
    <name type="common">Yeast</name>
    <name type="synonym">Pichia ciferrii</name>
    <dbReference type="NCBI Taxonomy" id="1206466"/>
    <lineage>
        <taxon>Eukaryota</taxon>
        <taxon>Fungi</taxon>
        <taxon>Dikarya</taxon>
        <taxon>Ascomycota</taxon>
        <taxon>Saccharomycotina</taxon>
        <taxon>Saccharomycetes</taxon>
        <taxon>Phaffomycetales</taxon>
        <taxon>Wickerhamomycetaceae</taxon>
        <taxon>Wickerhamomyces</taxon>
    </lineage>
</organism>
<accession>K0KDE2</accession>
<protein>
    <submittedName>
        <fullName evidence="3">Membrane protein</fullName>
    </submittedName>
</protein>
<evidence type="ECO:0000256" key="2">
    <source>
        <dbReference type="SAM" id="Phobius"/>
    </source>
</evidence>
<gene>
    <name evidence="3" type="ORF">BN7_2677</name>
</gene>
<feature type="coiled-coil region" evidence="1">
    <location>
        <begin position="19"/>
        <end position="83"/>
    </location>
</feature>
<dbReference type="InParanoid" id="K0KDE2"/>
<keyword evidence="1" id="KW-0175">Coiled coil</keyword>